<dbReference type="PROSITE" id="PS50853">
    <property type="entry name" value="FN3"/>
    <property type="match status" value="1"/>
</dbReference>
<dbReference type="CDD" id="cd00063">
    <property type="entry name" value="FN3"/>
    <property type="match status" value="1"/>
</dbReference>
<dbReference type="Ensembl" id="ENSSLDT00000026557.1">
    <property type="protein sequence ID" value="ENSSLDP00000025762.1"/>
    <property type="gene ID" value="ENSSLDG00000020042.1"/>
</dbReference>
<dbReference type="AlphaFoldDB" id="A0A3B4Y8F9"/>
<dbReference type="InterPro" id="IPR013783">
    <property type="entry name" value="Ig-like_fold"/>
</dbReference>
<dbReference type="InterPro" id="IPR003961">
    <property type="entry name" value="FN3_dom"/>
</dbReference>
<evidence type="ECO:0000256" key="1">
    <source>
        <dbReference type="ARBA" id="ARBA00022737"/>
    </source>
</evidence>
<evidence type="ECO:0000259" key="3">
    <source>
        <dbReference type="PROSITE" id="PS50853"/>
    </source>
</evidence>
<keyword evidence="5" id="KW-1185">Reference proteome</keyword>
<dbReference type="PANTHER" id="PTHR46708">
    <property type="entry name" value="TENASCIN"/>
    <property type="match status" value="1"/>
</dbReference>
<protein>
    <recommendedName>
        <fullName evidence="3">Fibronectin type-III domain-containing protein</fullName>
    </recommendedName>
</protein>
<dbReference type="SMART" id="SM00060">
    <property type="entry name" value="FN3"/>
    <property type="match status" value="1"/>
</dbReference>
<reference evidence="4" key="2">
    <citation type="submission" date="2025-09" db="UniProtKB">
        <authorList>
            <consortium name="Ensembl"/>
        </authorList>
    </citation>
    <scope>IDENTIFICATION</scope>
</reference>
<organism evidence="4 5">
    <name type="scientific">Seriola lalandi dorsalis</name>
    <dbReference type="NCBI Taxonomy" id="1841481"/>
    <lineage>
        <taxon>Eukaryota</taxon>
        <taxon>Metazoa</taxon>
        <taxon>Chordata</taxon>
        <taxon>Craniata</taxon>
        <taxon>Vertebrata</taxon>
        <taxon>Euteleostomi</taxon>
        <taxon>Actinopterygii</taxon>
        <taxon>Neopterygii</taxon>
        <taxon>Teleostei</taxon>
        <taxon>Neoteleostei</taxon>
        <taxon>Acanthomorphata</taxon>
        <taxon>Carangaria</taxon>
        <taxon>Carangiformes</taxon>
        <taxon>Carangidae</taxon>
        <taxon>Seriola</taxon>
    </lineage>
</organism>
<feature type="compositionally biased region" description="Basic and acidic residues" evidence="2">
    <location>
        <begin position="105"/>
        <end position="115"/>
    </location>
</feature>
<evidence type="ECO:0000313" key="4">
    <source>
        <dbReference type="Ensembl" id="ENSSLDP00000025762.1"/>
    </source>
</evidence>
<dbReference type="STRING" id="1841481.ENSSLDP00000025762"/>
<dbReference type="PANTHER" id="PTHR46708:SF2">
    <property type="entry name" value="FIBRONECTIN TYPE-III DOMAIN-CONTAINING PROTEIN"/>
    <property type="match status" value="1"/>
</dbReference>
<evidence type="ECO:0000313" key="5">
    <source>
        <dbReference type="Proteomes" id="UP000261360"/>
    </source>
</evidence>
<evidence type="ECO:0000256" key="2">
    <source>
        <dbReference type="SAM" id="MobiDB-lite"/>
    </source>
</evidence>
<dbReference type="InterPro" id="IPR036116">
    <property type="entry name" value="FN3_sf"/>
</dbReference>
<dbReference type="SUPFAM" id="SSF49265">
    <property type="entry name" value="Fibronectin type III"/>
    <property type="match status" value="1"/>
</dbReference>
<feature type="domain" description="Fibronectin type-III" evidence="3">
    <location>
        <begin position="31"/>
        <end position="123"/>
    </location>
</feature>
<dbReference type="InterPro" id="IPR050991">
    <property type="entry name" value="ECM_Regulatory_Proteins"/>
</dbReference>
<dbReference type="GeneTree" id="ENSGT00940000180480"/>
<dbReference type="Pfam" id="PF00041">
    <property type="entry name" value="fn3"/>
    <property type="match status" value="1"/>
</dbReference>
<keyword evidence="1" id="KW-0677">Repeat</keyword>
<feature type="region of interest" description="Disordered" evidence="2">
    <location>
        <begin position="105"/>
        <end position="139"/>
    </location>
</feature>
<proteinExistence type="predicted"/>
<dbReference type="Gene3D" id="2.60.40.10">
    <property type="entry name" value="Immunoglobulins"/>
    <property type="match status" value="1"/>
</dbReference>
<reference evidence="4" key="1">
    <citation type="submission" date="2025-08" db="UniProtKB">
        <authorList>
            <consortium name="Ensembl"/>
        </authorList>
    </citation>
    <scope>IDENTIFICATION</scope>
</reference>
<name>A0A3B4Y8F9_SERLL</name>
<dbReference type="Proteomes" id="UP000261360">
    <property type="component" value="Unplaced"/>
</dbReference>
<accession>A0A3B4Y8F9</accession>
<sequence length="139" mass="14910">MQTERLSTVKTVSCAFCHFSSSASPLSVISGPTNLRVVKTTSTSAVIQWEKSQGEIDRYRLTITPSDGAGSSEEITVPANQDSAHIQQLEAGQLYDIILVAEKGTSQKKDADRKRTNPSSPPSSKGWICASTLSKHGIS</sequence>